<evidence type="ECO:0000256" key="6">
    <source>
        <dbReference type="ARBA" id="ARBA00049908"/>
    </source>
</evidence>
<evidence type="ECO:0000313" key="10">
    <source>
        <dbReference type="Proteomes" id="UP000789390"/>
    </source>
</evidence>
<dbReference type="PANTHER" id="PTHR11972:SF58">
    <property type="entry name" value="NADPH OXIDASE 5"/>
    <property type="match status" value="1"/>
</dbReference>
<evidence type="ECO:0000256" key="2">
    <source>
        <dbReference type="ARBA" id="ARBA00022692"/>
    </source>
</evidence>
<evidence type="ECO:0000256" key="7">
    <source>
        <dbReference type="SAM" id="Phobius"/>
    </source>
</evidence>
<dbReference type="Pfam" id="PF01794">
    <property type="entry name" value="Ferric_reduct"/>
    <property type="match status" value="1"/>
</dbReference>
<dbReference type="InterPro" id="IPR013130">
    <property type="entry name" value="Fe3_Rdtase_TM_dom"/>
</dbReference>
<gene>
    <name evidence="9" type="ORF">DGAL_LOCUS104</name>
</gene>
<feature type="domain" description="FAD-binding FR-type" evidence="8">
    <location>
        <begin position="221"/>
        <end position="321"/>
    </location>
</feature>
<dbReference type="PANTHER" id="PTHR11972">
    <property type="entry name" value="NADPH OXIDASE"/>
    <property type="match status" value="1"/>
</dbReference>
<comment type="subcellular location">
    <subcellularLocation>
        <location evidence="1">Membrane</location>
        <topology evidence="1">Multi-pass membrane protein</topology>
    </subcellularLocation>
</comment>
<dbReference type="GO" id="GO:0043020">
    <property type="term" value="C:NADPH oxidase complex"/>
    <property type="evidence" value="ECO:0007669"/>
    <property type="project" value="TreeGrafter"/>
</dbReference>
<dbReference type="Gene3D" id="3.40.50.80">
    <property type="entry name" value="Nucleotide-binding domain of ferredoxin-NADP reductase (FNR) module"/>
    <property type="match status" value="1"/>
</dbReference>
<evidence type="ECO:0000256" key="4">
    <source>
        <dbReference type="ARBA" id="ARBA00023002"/>
    </source>
</evidence>
<keyword evidence="5 7" id="KW-0472">Membrane</keyword>
<dbReference type="FunFam" id="3.40.50.80:FF:000200">
    <property type="entry name" value="Uncharacterized protein"/>
    <property type="match status" value="1"/>
</dbReference>
<keyword evidence="3 7" id="KW-1133">Transmembrane helix</keyword>
<dbReference type="InterPro" id="IPR017938">
    <property type="entry name" value="Riboflavin_synthase-like_b-brl"/>
</dbReference>
<dbReference type="Pfam" id="PF08030">
    <property type="entry name" value="NAD_binding_6"/>
    <property type="match status" value="1"/>
</dbReference>
<dbReference type="GO" id="GO:0016175">
    <property type="term" value="F:superoxide-generating NAD(P)H oxidase activity"/>
    <property type="evidence" value="ECO:0007669"/>
    <property type="project" value="TreeGrafter"/>
</dbReference>
<dbReference type="SUPFAM" id="SSF63380">
    <property type="entry name" value="Riboflavin synthase domain-like"/>
    <property type="match status" value="1"/>
</dbReference>
<dbReference type="InterPro" id="IPR013112">
    <property type="entry name" value="FAD-bd_8"/>
</dbReference>
<dbReference type="CDD" id="cd06186">
    <property type="entry name" value="NOX_Duox_like_FAD_NADP"/>
    <property type="match status" value="1"/>
</dbReference>
<dbReference type="OrthoDB" id="167398at2759"/>
<feature type="transmembrane region" description="Helical" evidence="7">
    <location>
        <begin position="20"/>
        <end position="39"/>
    </location>
</feature>
<dbReference type="FunFam" id="2.40.30.10:FF:000056">
    <property type="entry name" value="NADPH oxidase 5"/>
    <property type="match status" value="1"/>
</dbReference>
<reference evidence="9" key="1">
    <citation type="submission" date="2021-11" db="EMBL/GenBank/DDBJ databases">
        <authorList>
            <person name="Schell T."/>
        </authorList>
    </citation>
    <scope>NUCLEOTIDE SEQUENCE</scope>
    <source>
        <strain evidence="9">M5</strain>
    </source>
</reference>
<keyword evidence="4" id="KW-0560">Oxidoreductase</keyword>
<dbReference type="PRINTS" id="PR00466">
    <property type="entry name" value="GP91PHOX"/>
</dbReference>
<dbReference type="AlphaFoldDB" id="A0A8J2RBA6"/>
<evidence type="ECO:0000256" key="1">
    <source>
        <dbReference type="ARBA" id="ARBA00004141"/>
    </source>
</evidence>
<sequence length="617" mass="70258">MKMRRLDRWINYAGNHRSCFSFGIILIVIHLVLVAERVYQYRHSGAWIVIARSSAQCLHLDCALVLLLTLRRSFTWLRSRGMDWLLPLDRTIYFHKMIGWLICVFSVVHTLAHIINYGIKSRANGAKMRDYLFDKTAGWIPGMVTPSGFALLFILLIMGLFSHRLVRKSGRFELFYWTHMLCLPFFLLMIMHAGNVWKWLIGPLCLFGAEIGYRIGFICCSERGRTKVTSLQLLPNQVVRLKIERPPYFEYNAGDYVYVNIPHVARFEWHPFTISSAPEDEDYMTLHVRVAGGWTGRLYSMCQEDAARLERQQSRHRIVQQQLDSKLSAFQSMPMTLEKSTVAVGTGQDNPAFHEQESTSLPALNTEVAISIISTPEPRSNFKDLLPIEMPIMLDGPYSGSAMRAWNCRHALFIAGGIGVTPFASLLQSLVSRYHSSMNACPHCHQSCCTNVPSSLGKLRHVDFMWVNRDLLSFQWFLELLLDLDKEQSIRGSVMENFLDIQLFQTGTKTMPDPHQPCASCCESLAVIPQIQANLLDDGIVQSAPASQVTGRCPYCTIRQVKHLLNYGRPVWDEVFREVALRSGGRVTVFYCGPASMARVVMAQCKKFGFTFTKEIS</sequence>
<evidence type="ECO:0000256" key="3">
    <source>
        <dbReference type="ARBA" id="ARBA00022989"/>
    </source>
</evidence>
<organism evidence="9 10">
    <name type="scientific">Daphnia galeata</name>
    <dbReference type="NCBI Taxonomy" id="27404"/>
    <lineage>
        <taxon>Eukaryota</taxon>
        <taxon>Metazoa</taxon>
        <taxon>Ecdysozoa</taxon>
        <taxon>Arthropoda</taxon>
        <taxon>Crustacea</taxon>
        <taxon>Branchiopoda</taxon>
        <taxon>Diplostraca</taxon>
        <taxon>Cladocera</taxon>
        <taxon>Anomopoda</taxon>
        <taxon>Daphniidae</taxon>
        <taxon>Daphnia</taxon>
    </lineage>
</organism>
<dbReference type="Gene3D" id="2.40.30.10">
    <property type="entry name" value="Translation factors"/>
    <property type="match status" value="1"/>
</dbReference>
<dbReference type="SFLD" id="SFLDG01169">
    <property type="entry name" value="NADPH_oxidase_subgroup_(NOX)"/>
    <property type="match status" value="1"/>
</dbReference>
<dbReference type="InterPro" id="IPR000778">
    <property type="entry name" value="Cyt_b245_heavy_chain"/>
</dbReference>
<comment type="caution">
    <text evidence="9">The sequence shown here is derived from an EMBL/GenBank/DDBJ whole genome shotgun (WGS) entry which is preliminary data.</text>
</comment>
<dbReference type="SFLD" id="SFLDG01168">
    <property type="entry name" value="Ferric_reductase_subgroup_(FRE"/>
    <property type="match status" value="1"/>
</dbReference>
<proteinExistence type="predicted"/>
<dbReference type="SFLD" id="SFLDS00052">
    <property type="entry name" value="Ferric_Reductase_Domain"/>
    <property type="match status" value="1"/>
</dbReference>
<feature type="transmembrane region" description="Helical" evidence="7">
    <location>
        <begin position="45"/>
        <end position="70"/>
    </location>
</feature>
<evidence type="ECO:0000256" key="5">
    <source>
        <dbReference type="ARBA" id="ARBA00023136"/>
    </source>
</evidence>
<dbReference type="GO" id="GO:0042554">
    <property type="term" value="P:superoxide anion generation"/>
    <property type="evidence" value="ECO:0007669"/>
    <property type="project" value="TreeGrafter"/>
</dbReference>
<dbReference type="InterPro" id="IPR050369">
    <property type="entry name" value="RBOH/FRE"/>
</dbReference>
<evidence type="ECO:0000259" key="8">
    <source>
        <dbReference type="PROSITE" id="PS51384"/>
    </source>
</evidence>
<protein>
    <recommendedName>
        <fullName evidence="8">FAD-binding FR-type domain-containing protein</fullName>
    </recommendedName>
</protein>
<dbReference type="PROSITE" id="PS51384">
    <property type="entry name" value="FAD_FR"/>
    <property type="match status" value="1"/>
</dbReference>
<accession>A0A8J2RBA6</accession>
<dbReference type="InterPro" id="IPR013121">
    <property type="entry name" value="Fe_red_NAD-bd_6"/>
</dbReference>
<evidence type="ECO:0000313" key="9">
    <source>
        <dbReference type="EMBL" id="CAH0098057.1"/>
    </source>
</evidence>
<feature type="transmembrane region" description="Helical" evidence="7">
    <location>
        <begin position="98"/>
        <end position="119"/>
    </location>
</feature>
<comment type="catalytic activity">
    <reaction evidence="6">
        <text>NADPH + 2 O2 = 2 superoxide + NADP(+) + H(+)</text>
        <dbReference type="Rhea" id="RHEA:63180"/>
        <dbReference type="ChEBI" id="CHEBI:15378"/>
        <dbReference type="ChEBI" id="CHEBI:15379"/>
        <dbReference type="ChEBI" id="CHEBI:18421"/>
        <dbReference type="ChEBI" id="CHEBI:57783"/>
        <dbReference type="ChEBI" id="CHEBI:58349"/>
    </reaction>
</comment>
<dbReference type="Pfam" id="PF08022">
    <property type="entry name" value="FAD_binding_8"/>
    <property type="match status" value="1"/>
</dbReference>
<feature type="transmembrane region" description="Helical" evidence="7">
    <location>
        <begin position="174"/>
        <end position="193"/>
    </location>
</feature>
<dbReference type="Proteomes" id="UP000789390">
    <property type="component" value="Unassembled WGS sequence"/>
</dbReference>
<dbReference type="EMBL" id="CAKKLH010000001">
    <property type="protein sequence ID" value="CAH0098057.1"/>
    <property type="molecule type" value="Genomic_DNA"/>
</dbReference>
<feature type="transmembrane region" description="Helical" evidence="7">
    <location>
        <begin position="139"/>
        <end position="162"/>
    </location>
</feature>
<name>A0A8J2RBA6_9CRUS</name>
<keyword evidence="2 7" id="KW-0812">Transmembrane</keyword>
<dbReference type="InterPro" id="IPR039261">
    <property type="entry name" value="FNR_nucleotide-bd"/>
</dbReference>
<dbReference type="GO" id="GO:0006952">
    <property type="term" value="P:defense response"/>
    <property type="evidence" value="ECO:0007669"/>
    <property type="project" value="TreeGrafter"/>
</dbReference>
<dbReference type="InterPro" id="IPR017927">
    <property type="entry name" value="FAD-bd_FR_type"/>
</dbReference>
<keyword evidence="10" id="KW-1185">Reference proteome</keyword>
<dbReference type="SUPFAM" id="SSF52343">
    <property type="entry name" value="Ferredoxin reductase-like, C-terminal NADP-linked domain"/>
    <property type="match status" value="1"/>
</dbReference>